<dbReference type="Gene3D" id="3.10.20.90">
    <property type="entry name" value="Phosphatidylinositol 3-kinase Catalytic Subunit, Chain A, domain 1"/>
    <property type="match status" value="2"/>
</dbReference>
<proteinExistence type="predicted"/>
<keyword evidence="2" id="KW-0539">Nucleus</keyword>
<gene>
    <name evidence="5" type="ORF">MNOR_LOCUS31407</name>
</gene>
<sequence>MTLIKRVRIRANTGSRKVQNQDHSSSNTQRGGRRTKRTHQESLQENVPSEPRAEQPRQRRPRTINLDVTFSSEDEDNLPLTPSPPPSTYDDLTYALTPSPPRSTPNDLNSDVNYNAENENKKTADESSEDESDSIRSSPVPKKFKSEIPVYDGNSSSDDDDPFAIDFVATKKKAMENACRDFDIVEKEERQKEKLKEKENENVLNERKSTEPMVPSDNIDQPELEVIDDDPITVIEKENKKYTDNFFSEIGISPSDINSPTKHKIKMSRKTKKALDQYQKLRDNNLQERLNATDDHDNSDILILSDEEEDTNAEQTIRIRWGQDTLKFTLRRLQKFFIIYQKLAEINDVSVNLIILCHKDKILSPESCPGDLGITAADILEGGIQNLKASQDSSNTGNSNEECNPDNIELKVQNANNKGSLKVYISKYDKMAILMHKYAEEFGKSVKQFKFMFDGEVLKSDDTPESLDLDGGECIDAYELS</sequence>
<evidence type="ECO:0000259" key="4">
    <source>
        <dbReference type="PROSITE" id="PS50053"/>
    </source>
</evidence>
<dbReference type="SMART" id="SM00213">
    <property type="entry name" value="UBQ"/>
    <property type="match status" value="2"/>
</dbReference>
<dbReference type="InterPro" id="IPR022617">
    <property type="entry name" value="Rad60/SUMO-like_dom"/>
</dbReference>
<dbReference type="PANTHER" id="PTHR47187:SF1">
    <property type="entry name" value="NFATC2-INTERACTING PROTEIN"/>
    <property type="match status" value="1"/>
</dbReference>
<dbReference type="GO" id="GO:0005634">
    <property type="term" value="C:nucleus"/>
    <property type="evidence" value="ECO:0007669"/>
    <property type="project" value="UniProtKB-SubCell"/>
</dbReference>
<name>A0AAV2S233_MEGNR</name>
<dbReference type="PANTHER" id="PTHR47187">
    <property type="entry name" value="NFATC2-INTERACTING PROTEIN"/>
    <property type="match status" value="1"/>
</dbReference>
<dbReference type="Proteomes" id="UP001497623">
    <property type="component" value="Unassembled WGS sequence"/>
</dbReference>
<dbReference type="PROSITE" id="PS50053">
    <property type="entry name" value="UBIQUITIN_2"/>
    <property type="match status" value="1"/>
</dbReference>
<evidence type="ECO:0000256" key="1">
    <source>
        <dbReference type="ARBA" id="ARBA00004123"/>
    </source>
</evidence>
<protein>
    <recommendedName>
        <fullName evidence="4">Ubiquitin-like domain-containing protein</fullName>
    </recommendedName>
</protein>
<feature type="domain" description="Ubiquitin-like" evidence="4">
    <location>
        <begin position="408"/>
        <end position="475"/>
    </location>
</feature>
<dbReference type="AlphaFoldDB" id="A0AAV2S233"/>
<dbReference type="EMBL" id="CAXKWB010040416">
    <property type="protein sequence ID" value="CAL4154824.1"/>
    <property type="molecule type" value="Genomic_DNA"/>
</dbReference>
<comment type="subcellular location">
    <subcellularLocation>
        <location evidence="1">Nucleus</location>
    </subcellularLocation>
</comment>
<dbReference type="CDD" id="cd01763">
    <property type="entry name" value="Ubl_SUMO_like"/>
    <property type="match status" value="1"/>
</dbReference>
<organism evidence="5 6">
    <name type="scientific">Meganyctiphanes norvegica</name>
    <name type="common">Northern krill</name>
    <name type="synonym">Thysanopoda norvegica</name>
    <dbReference type="NCBI Taxonomy" id="48144"/>
    <lineage>
        <taxon>Eukaryota</taxon>
        <taxon>Metazoa</taxon>
        <taxon>Ecdysozoa</taxon>
        <taxon>Arthropoda</taxon>
        <taxon>Crustacea</taxon>
        <taxon>Multicrustacea</taxon>
        <taxon>Malacostraca</taxon>
        <taxon>Eumalacostraca</taxon>
        <taxon>Eucarida</taxon>
        <taxon>Euphausiacea</taxon>
        <taxon>Euphausiidae</taxon>
        <taxon>Meganyctiphanes</taxon>
    </lineage>
</organism>
<feature type="region of interest" description="Disordered" evidence="3">
    <location>
        <begin position="1"/>
        <end position="159"/>
    </location>
</feature>
<dbReference type="Pfam" id="PF11976">
    <property type="entry name" value="Rad60-SLD"/>
    <property type="match status" value="1"/>
</dbReference>
<evidence type="ECO:0000313" key="5">
    <source>
        <dbReference type="EMBL" id="CAL4154824.1"/>
    </source>
</evidence>
<dbReference type="InterPro" id="IPR052324">
    <property type="entry name" value="NFATC2-Int_DNA_Repair"/>
</dbReference>
<feature type="compositionally biased region" description="Polar residues" evidence="3">
    <location>
        <begin position="12"/>
        <end position="30"/>
    </location>
</feature>
<feature type="compositionally biased region" description="Polar residues" evidence="3">
    <location>
        <begin position="104"/>
        <end position="117"/>
    </location>
</feature>
<reference evidence="5 6" key="1">
    <citation type="submission" date="2024-05" db="EMBL/GenBank/DDBJ databases">
        <authorList>
            <person name="Wallberg A."/>
        </authorList>
    </citation>
    <scope>NUCLEOTIDE SEQUENCE [LARGE SCALE GENOMIC DNA]</scope>
</reference>
<dbReference type="InterPro" id="IPR029071">
    <property type="entry name" value="Ubiquitin-like_domsf"/>
</dbReference>
<dbReference type="InterPro" id="IPR000626">
    <property type="entry name" value="Ubiquitin-like_dom"/>
</dbReference>
<dbReference type="GO" id="GO:0045944">
    <property type="term" value="P:positive regulation of transcription by RNA polymerase II"/>
    <property type="evidence" value="ECO:0007669"/>
    <property type="project" value="TreeGrafter"/>
</dbReference>
<evidence type="ECO:0000256" key="2">
    <source>
        <dbReference type="ARBA" id="ARBA00023242"/>
    </source>
</evidence>
<evidence type="ECO:0000256" key="3">
    <source>
        <dbReference type="SAM" id="MobiDB-lite"/>
    </source>
</evidence>
<comment type="caution">
    <text evidence="5">The sequence shown here is derived from an EMBL/GenBank/DDBJ whole genome shotgun (WGS) entry which is preliminary data.</text>
</comment>
<dbReference type="SUPFAM" id="SSF54236">
    <property type="entry name" value="Ubiquitin-like"/>
    <property type="match status" value="2"/>
</dbReference>
<evidence type="ECO:0000313" key="6">
    <source>
        <dbReference type="Proteomes" id="UP001497623"/>
    </source>
</evidence>
<accession>A0AAV2S233</accession>
<keyword evidence="6" id="KW-1185">Reference proteome</keyword>